<sequence length="554" mass="61058">MNKKEKIFAFISLAIACFLTVLDGTIVNVSLPSMANYFNTNITGISWVSTSYLIPFSALLINFSKIADIYGRKKLFLIGLFIFGISSVCCGLSTSLPMIIFFRIIQGVGAAILTPLAIPLGIELFGKDAMGKLAIIIGMIISISAASGPVLGGVLNEAFNFKAIFYVNIPFILIALFLGKKYVVECYDRTIEKKVDIVGSILLAYGLGALTFLLVKGNEYGWSSNKIIFLMITSLVSIIIFLIYERKIPNAMIDFSLFKTKSYTASIILISIIFFAYMPISYLMNFYLENQLGYSVLKSGLIIGITSATSFIMSPIFALISKKTSSRVVSFCAIVFISLGDLMFIFMNSSNNTKIIYIAFIILGLGMASTTPLYQSAFEEISLDKNGMASGVLNSLRQLTACIAIALVSTLSTHYTNIAIDNTKNKIIEKVNENVVLEQEVKDTINDKINDSSASKGEVFSKEMVHNIISQKEKTILPTVPQNMQEAVSKKFQAQEIEVNKVLQDINKIKEDESNEVYNKSYMITGIIALFGLFIVPFNIRNEIKSGKKSKAIA</sequence>
<dbReference type="Gene3D" id="1.20.1720.10">
    <property type="entry name" value="Multidrug resistance protein D"/>
    <property type="match status" value="1"/>
</dbReference>
<dbReference type="Proteomes" id="UP000623681">
    <property type="component" value="Unassembled WGS sequence"/>
</dbReference>
<dbReference type="CDD" id="cd17321">
    <property type="entry name" value="MFS_MMR_MDR_like"/>
    <property type="match status" value="1"/>
</dbReference>
<dbReference type="EMBL" id="JAESWA010000017">
    <property type="protein sequence ID" value="MBL4930771.1"/>
    <property type="molecule type" value="Genomic_DNA"/>
</dbReference>
<name>A0A937FG25_9CLOT</name>
<dbReference type="InterPro" id="IPR020846">
    <property type="entry name" value="MFS_dom"/>
</dbReference>
<evidence type="ECO:0000256" key="8">
    <source>
        <dbReference type="SAM" id="Phobius"/>
    </source>
</evidence>
<feature type="transmembrane region" description="Helical" evidence="8">
    <location>
        <begin position="100"/>
        <end position="121"/>
    </location>
</feature>
<dbReference type="SUPFAM" id="SSF103473">
    <property type="entry name" value="MFS general substrate transporter"/>
    <property type="match status" value="1"/>
</dbReference>
<feature type="transmembrane region" description="Helical" evidence="8">
    <location>
        <begin position="265"/>
        <end position="288"/>
    </location>
</feature>
<keyword evidence="3" id="KW-0813">Transport</keyword>
<keyword evidence="5 8" id="KW-0812">Transmembrane</keyword>
<dbReference type="PRINTS" id="PR01036">
    <property type="entry name" value="TCRTETB"/>
</dbReference>
<gene>
    <name evidence="10" type="ORF">JK634_03065</name>
</gene>
<feature type="transmembrane region" description="Helical" evidence="8">
    <location>
        <begin position="355"/>
        <end position="374"/>
    </location>
</feature>
<keyword evidence="7 8" id="KW-0472">Membrane</keyword>
<evidence type="ECO:0000256" key="4">
    <source>
        <dbReference type="ARBA" id="ARBA00022475"/>
    </source>
</evidence>
<dbReference type="PROSITE" id="PS51257">
    <property type="entry name" value="PROKAR_LIPOPROTEIN"/>
    <property type="match status" value="1"/>
</dbReference>
<comment type="subcellular location">
    <subcellularLocation>
        <location evidence="1">Cell membrane</location>
        <topology evidence="1">Multi-pass membrane protein</topology>
    </subcellularLocation>
</comment>
<keyword evidence="6 8" id="KW-1133">Transmembrane helix</keyword>
<feature type="transmembrane region" description="Helical" evidence="8">
    <location>
        <begin position="40"/>
        <end position="63"/>
    </location>
</feature>
<dbReference type="PANTHER" id="PTHR42718:SF9">
    <property type="entry name" value="MAJOR FACILITATOR SUPERFAMILY MULTIDRUG TRANSPORTER MFSC"/>
    <property type="match status" value="1"/>
</dbReference>
<feature type="transmembrane region" description="Helical" evidence="8">
    <location>
        <begin position="300"/>
        <end position="321"/>
    </location>
</feature>
<feature type="transmembrane region" description="Helical" evidence="8">
    <location>
        <begin position="227"/>
        <end position="244"/>
    </location>
</feature>
<dbReference type="Gene3D" id="1.20.1250.20">
    <property type="entry name" value="MFS general substrate transporter like domains"/>
    <property type="match status" value="1"/>
</dbReference>
<evidence type="ECO:0000256" key="5">
    <source>
        <dbReference type="ARBA" id="ARBA00022692"/>
    </source>
</evidence>
<evidence type="ECO:0000313" key="11">
    <source>
        <dbReference type="Proteomes" id="UP000623681"/>
    </source>
</evidence>
<keyword evidence="11" id="KW-1185">Reference proteome</keyword>
<evidence type="ECO:0000256" key="2">
    <source>
        <dbReference type="ARBA" id="ARBA00008537"/>
    </source>
</evidence>
<comment type="caution">
    <text evidence="10">The sequence shown here is derived from an EMBL/GenBank/DDBJ whole genome shotgun (WGS) entry which is preliminary data.</text>
</comment>
<dbReference type="PANTHER" id="PTHR42718">
    <property type="entry name" value="MAJOR FACILITATOR SUPERFAMILY MULTIDRUG TRANSPORTER MFSC"/>
    <property type="match status" value="1"/>
</dbReference>
<dbReference type="GO" id="GO:0022857">
    <property type="term" value="F:transmembrane transporter activity"/>
    <property type="evidence" value="ECO:0007669"/>
    <property type="project" value="InterPro"/>
</dbReference>
<evidence type="ECO:0000256" key="7">
    <source>
        <dbReference type="ARBA" id="ARBA00023136"/>
    </source>
</evidence>
<feature type="transmembrane region" description="Helical" evidence="8">
    <location>
        <begin position="75"/>
        <end position="94"/>
    </location>
</feature>
<protein>
    <submittedName>
        <fullName evidence="10">MFS transporter</fullName>
    </submittedName>
</protein>
<evidence type="ECO:0000256" key="6">
    <source>
        <dbReference type="ARBA" id="ARBA00022989"/>
    </source>
</evidence>
<dbReference type="PROSITE" id="PS50850">
    <property type="entry name" value="MFS"/>
    <property type="match status" value="1"/>
</dbReference>
<keyword evidence="4" id="KW-1003">Cell membrane</keyword>
<feature type="transmembrane region" description="Helical" evidence="8">
    <location>
        <begin position="163"/>
        <end position="183"/>
    </location>
</feature>
<feature type="transmembrane region" description="Helical" evidence="8">
    <location>
        <begin position="522"/>
        <end position="540"/>
    </location>
</feature>
<proteinExistence type="inferred from homology"/>
<dbReference type="InterPro" id="IPR004638">
    <property type="entry name" value="EmrB-like"/>
</dbReference>
<evidence type="ECO:0000259" key="9">
    <source>
        <dbReference type="PROSITE" id="PS50850"/>
    </source>
</evidence>
<accession>A0A937FG25</accession>
<dbReference type="GO" id="GO:0005886">
    <property type="term" value="C:plasma membrane"/>
    <property type="evidence" value="ECO:0007669"/>
    <property type="project" value="UniProtKB-SubCell"/>
</dbReference>
<dbReference type="InterPro" id="IPR036259">
    <property type="entry name" value="MFS_trans_sf"/>
</dbReference>
<organism evidence="10 11">
    <name type="scientific">Clostridium paridis</name>
    <dbReference type="NCBI Taxonomy" id="2803863"/>
    <lineage>
        <taxon>Bacteria</taxon>
        <taxon>Bacillati</taxon>
        <taxon>Bacillota</taxon>
        <taxon>Clostridia</taxon>
        <taxon>Eubacteriales</taxon>
        <taxon>Clostridiaceae</taxon>
        <taxon>Clostridium</taxon>
    </lineage>
</organism>
<evidence type="ECO:0000313" key="10">
    <source>
        <dbReference type="EMBL" id="MBL4930771.1"/>
    </source>
</evidence>
<evidence type="ECO:0000256" key="1">
    <source>
        <dbReference type="ARBA" id="ARBA00004651"/>
    </source>
</evidence>
<dbReference type="Pfam" id="PF07690">
    <property type="entry name" value="MFS_1"/>
    <property type="match status" value="1"/>
</dbReference>
<feature type="transmembrane region" description="Helical" evidence="8">
    <location>
        <begin position="328"/>
        <end position="349"/>
    </location>
</feature>
<comment type="similarity">
    <text evidence="2">Belongs to the major facilitator superfamily. EmrB family.</text>
</comment>
<dbReference type="RefSeq" id="WP_202766156.1">
    <property type="nucleotide sequence ID" value="NZ_JAESWA010000017.1"/>
</dbReference>
<feature type="domain" description="Major facilitator superfamily (MFS) profile" evidence="9">
    <location>
        <begin position="9"/>
        <end position="544"/>
    </location>
</feature>
<dbReference type="NCBIfam" id="TIGR00711">
    <property type="entry name" value="efflux_EmrB"/>
    <property type="match status" value="1"/>
</dbReference>
<feature type="transmembrane region" description="Helical" evidence="8">
    <location>
        <begin position="133"/>
        <end position="151"/>
    </location>
</feature>
<dbReference type="InterPro" id="IPR011701">
    <property type="entry name" value="MFS"/>
</dbReference>
<evidence type="ECO:0000256" key="3">
    <source>
        <dbReference type="ARBA" id="ARBA00022448"/>
    </source>
</evidence>
<feature type="transmembrane region" description="Helical" evidence="8">
    <location>
        <begin position="195"/>
        <end position="215"/>
    </location>
</feature>
<dbReference type="AlphaFoldDB" id="A0A937FG25"/>
<reference evidence="10" key="1">
    <citation type="submission" date="2021-01" db="EMBL/GenBank/DDBJ databases">
        <title>Genome public.</title>
        <authorList>
            <person name="Liu C."/>
            <person name="Sun Q."/>
        </authorList>
    </citation>
    <scope>NUCLEOTIDE SEQUENCE</scope>
    <source>
        <strain evidence="10">YIM B02565</strain>
    </source>
</reference>